<feature type="transmembrane region" description="Helical" evidence="2">
    <location>
        <begin position="49"/>
        <end position="73"/>
    </location>
</feature>
<evidence type="ECO:0000256" key="2">
    <source>
        <dbReference type="SAM" id="Phobius"/>
    </source>
</evidence>
<gene>
    <name evidence="3" type="primary">orf787</name>
</gene>
<sequence length="787" mass="89967">MVKYIFKQLLSRLSIIRKIVKVKILNRKKDLTMINFIWMLYSEFSKTTFYKIIFLGNKIILIIVALFSFLTAYVEDLSWFNLALLASIIIAKLYSIYNIIMNKEETLNTDEFDPFIYASMALKSLSDKSEPVVNNDNDINTSIGLALIFLLFFGGLTFYQWDTDFTTTVKNISNATFGAVKTIFSTLKDMIVARFTLRRDDDGNSSSDKSGKGKGRQYDPENYRWRDDMGPGPSTSTHTIPTPPGPDNSFNSYNLSYEIENLTEKSFNPFLLNEKTSYNTIKSIIYNNNLSKVLPDFDSPEYKELMKTLDFTTSDYDISFQDFNKMIKRIDLLSNTESLAKKILDNAIDFGKAPLDTPHTFNLDTDSTTDAKSEFGKKLKGMFNKPKPDPTTPGPGSSTTDDSSVETPILTTAEIENMAASRKALTDPNIFLNRRLKPTVTEDKSDPLHIAKLTSDKKPTTPLLDQLKKAKLLEPPVLEDPEPDTPELLAERKAAIESFNVRFTPLPKKTPTNSELEEIRIRERLQKIREANEEPKTAEPWSDETPFKRITFNETVELRYEVNSEEEKELINEEYAKSYLNLKPELSTSEKISSRKNRIRKLLNEKHDSEINKLTIDSVANPEDKDLSIDDLILKNKNTPIPKAQPIQDQNRITVIDTVTSTSETADNERYTLANDLATTLSEEYKNNRKTFKEMLGYMGSDTRKELEEGFIIFDDKSKAHFKLENGEFKLIKDGYYSTETTSHTLSKDYTINLDLNKLLSKSRVDGKLVKPSELRKQADLADFYEE</sequence>
<keyword evidence="3" id="KW-0496">Mitochondrion</keyword>
<organism evidence="3">
    <name type="scientific">Amanita muscaria</name>
    <name type="common">Fly agaric</name>
    <name type="synonym">Agaricus muscarius</name>
    <dbReference type="NCBI Taxonomy" id="41956"/>
    <lineage>
        <taxon>Eukaryota</taxon>
        <taxon>Fungi</taxon>
        <taxon>Dikarya</taxon>
        <taxon>Basidiomycota</taxon>
        <taxon>Agaricomycotina</taxon>
        <taxon>Agaricomycetes</taxon>
        <taxon>Agaricomycetidae</taxon>
        <taxon>Agaricales</taxon>
        <taxon>Pluteineae</taxon>
        <taxon>Amanitaceae</taxon>
        <taxon>Amanita</taxon>
    </lineage>
</organism>
<dbReference type="EMBL" id="MK993559">
    <property type="protein sequence ID" value="QFZ98626.1"/>
    <property type="molecule type" value="Genomic_DNA"/>
</dbReference>
<name>A0A5Q0N262_AMAMU</name>
<feature type="region of interest" description="Disordered" evidence="1">
    <location>
        <begin position="201"/>
        <end position="247"/>
    </location>
</feature>
<dbReference type="GeneID" id="42437829"/>
<accession>A0A5Q0N262</accession>
<evidence type="ECO:0000256" key="1">
    <source>
        <dbReference type="SAM" id="MobiDB-lite"/>
    </source>
</evidence>
<protein>
    <submittedName>
        <fullName evidence="3">Uncharacterized protein</fullName>
    </submittedName>
</protein>
<geneLocation type="mitochondrion" evidence="3"/>
<keyword evidence="2" id="KW-0472">Membrane</keyword>
<keyword evidence="2" id="KW-1133">Transmembrane helix</keyword>
<feature type="region of interest" description="Disordered" evidence="1">
    <location>
        <begin position="378"/>
        <end position="405"/>
    </location>
</feature>
<evidence type="ECO:0000313" key="3">
    <source>
        <dbReference type="EMBL" id="QFZ98626.1"/>
    </source>
</evidence>
<dbReference type="RefSeq" id="YP_009710677.1">
    <property type="nucleotide sequence ID" value="NC_045199.1"/>
</dbReference>
<reference evidence="3" key="1">
    <citation type="journal article" name="Front. Microbiol.">
        <title>Comparative Mitogenome Analysis Reveals Mitochondrial Genome Differentiation in Ectomycorrhizal and Asymbiotic Amanita Species.</title>
        <authorList>
            <person name="Li Q."/>
            <person name="He X."/>
            <person name="Ren Y."/>
            <person name="Xiong C."/>
            <person name="Jin X."/>
            <person name="Peng L."/>
            <person name="Huang W."/>
        </authorList>
    </citation>
    <scope>NUCLEOTIDE SEQUENCE</scope>
</reference>
<feature type="compositionally biased region" description="Basic and acidic residues" evidence="1">
    <location>
        <begin position="216"/>
        <end position="229"/>
    </location>
</feature>
<feature type="transmembrane region" description="Helical" evidence="2">
    <location>
        <begin position="143"/>
        <end position="161"/>
    </location>
</feature>
<keyword evidence="2" id="KW-0812">Transmembrane</keyword>
<feature type="transmembrane region" description="Helical" evidence="2">
    <location>
        <begin position="79"/>
        <end position="100"/>
    </location>
</feature>
<proteinExistence type="predicted"/>
<dbReference type="AlphaFoldDB" id="A0A5Q0N262"/>
<feature type="compositionally biased region" description="Low complexity" evidence="1">
    <location>
        <begin position="230"/>
        <end position="240"/>
    </location>
</feature>